<feature type="binding site" description="covalent" evidence="21">
    <location>
        <position position="139"/>
    </location>
    <ligand>
        <name>heme c</name>
        <dbReference type="ChEBI" id="CHEBI:61717"/>
        <label>1</label>
    </ligand>
</feature>
<evidence type="ECO:0000259" key="23">
    <source>
        <dbReference type="PROSITE" id="PS51007"/>
    </source>
</evidence>
<evidence type="ECO:0000256" key="17">
    <source>
        <dbReference type="ARBA" id="ARBA00023065"/>
    </source>
</evidence>
<dbReference type="PANTHER" id="PTHR33751:SF1">
    <property type="entry name" value="CBB3-TYPE CYTOCHROME C OXIDASE SUBUNIT FIXP"/>
    <property type="match status" value="1"/>
</dbReference>
<evidence type="ECO:0000256" key="5">
    <source>
        <dbReference type="ARBA" id="ARBA00022475"/>
    </source>
</evidence>
<evidence type="ECO:0000256" key="20">
    <source>
        <dbReference type="PIRSR" id="PIRSR000006-1"/>
    </source>
</evidence>
<feature type="binding site" description="covalent" evidence="21">
    <location>
        <position position="227"/>
    </location>
    <ligand>
        <name>heme c</name>
        <dbReference type="ChEBI" id="CHEBI:61717"/>
        <label>2</label>
    </ligand>
</feature>
<dbReference type="PATRIC" id="fig|626887.3.peg.3990"/>
<evidence type="ECO:0000256" key="13">
    <source>
        <dbReference type="ARBA" id="ARBA00022982"/>
    </source>
</evidence>
<keyword evidence="6 19" id="KW-0997">Cell inner membrane</keyword>
<dbReference type="GO" id="GO:0009055">
    <property type="term" value="F:electron transfer activity"/>
    <property type="evidence" value="ECO:0007669"/>
    <property type="project" value="InterPro"/>
</dbReference>
<dbReference type="PROSITE" id="PS51007">
    <property type="entry name" value="CYTC"/>
    <property type="match status" value="2"/>
</dbReference>
<feature type="binding site" description="axial binding residue" evidence="20">
    <location>
        <position position="231"/>
    </location>
    <ligand>
        <name>heme c</name>
        <dbReference type="ChEBI" id="CHEBI:61717"/>
        <label>2</label>
    </ligand>
    <ligandPart>
        <name>Fe</name>
        <dbReference type="ChEBI" id="CHEBI:18248"/>
    </ligandPart>
</feature>
<feature type="domain" description="Cytochrome c" evidence="23">
    <location>
        <begin position="126"/>
        <end position="207"/>
    </location>
</feature>
<dbReference type="Pfam" id="PF14715">
    <property type="entry name" value="FixP_N"/>
    <property type="match status" value="1"/>
</dbReference>
<evidence type="ECO:0000256" key="7">
    <source>
        <dbReference type="ARBA" id="ARBA00022617"/>
    </source>
</evidence>
<organism evidence="24 25">
    <name type="scientific">Marinobacter nanhaiticus D15-8W</name>
    <dbReference type="NCBI Taxonomy" id="626887"/>
    <lineage>
        <taxon>Bacteria</taxon>
        <taxon>Pseudomonadati</taxon>
        <taxon>Pseudomonadota</taxon>
        <taxon>Gammaproteobacteria</taxon>
        <taxon>Pseudomonadales</taxon>
        <taxon>Marinobacteraceae</taxon>
        <taxon>Marinobacter</taxon>
    </lineage>
</organism>
<dbReference type="GO" id="GO:0005506">
    <property type="term" value="F:iron ion binding"/>
    <property type="evidence" value="ECO:0007669"/>
    <property type="project" value="InterPro"/>
</dbReference>
<keyword evidence="13 19" id="KW-0249">Electron transport</keyword>
<dbReference type="AlphaFoldDB" id="N6W0T5"/>
<evidence type="ECO:0000256" key="4">
    <source>
        <dbReference type="ARBA" id="ARBA00022448"/>
    </source>
</evidence>
<evidence type="ECO:0000256" key="9">
    <source>
        <dbReference type="ARBA" id="ARBA00022692"/>
    </source>
</evidence>
<evidence type="ECO:0000256" key="3">
    <source>
        <dbReference type="ARBA" id="ARBA00006113"/>
    </source>
</evidence>
<feature type="binding site" description="covalent" evidence="21">
    <location>
        <position position="230"/>
    </location>
    <ligand>
        <name>heme c</name>
        <dbReference type="ChEBI" id="CHEBI:61717"/>
        <label>2</label>
    </ligand>
</feature>
<dbReference type="InterPro" id="IPR050597">
    <property type="entry name" value="Cytochrome_c_Oxidase_Subunit"/>
</dbReference>
<sequence length="300" mass="33619">MSTFWSIWISVIVLATVFGCWWLLWATRKSQPTDKETDRTTGHSFDGIEEYDNPLPKWWFHLFSATCVFSLGYLVLYPGLGNYDGLLNWTQENQWEKEMQQADAKYGELYAQYGDVPIPELAQNEDARKMGQRLFANNCAVCHGSAARGAIGFPNLTDDAWIWGGEPERIVETLHQGRKNAMPAKGLMPNMSNDQVEAVVNYVLSFSGRERDAELAEQGAAIFSQGCAGCHGPDATGNPVIGAPNLTDDAWLYGSTYEWIKETVTYGRQNEMPAQEGRLSDDQIHILAAYVYGLSHRDDD</sequence>
<keyword evidence="15 19" id="KW-0560">Oxidoreductase</keyword>
<feature type="binding site" description="axial binding residue" evidence="20">
    <location>
        <position position="272"/>
    </location>
    <ligand>
        <name>heme c</name>
        <dbReference type="ChEBI" id="CHEBI:61717"/>
        <label>1</label>
    </ligand>
    <ligandPart>
        <name>Fe</name>
        <dbReference type="ChEBI" id="CHEBI:18248"/>
    </ligandPart>
</feature>
<keyword evidence="11" id="KW-0677">Repeat</keyword>
<evidence type="ECO:0000256" key="6">
    <source>
        <dbReference type="ARBA" id="ARBA00022519"/>
    </source>
</evidence>
<evidence type="ECO:0000256" key="12">
    <source>
        <dbReference type="ARBA" id="ARBA00022781"/>
    </source>
</evidence>
<dbReference type="InterPro" id="IPR009056">
    <property type="entry name" value="Cyt_c-like_dom"/>
</dbReference>
<dbReference type="InterPro" id="IPR008168">
    <property type="entry name" value="Cyt_C_IC"/>
</dbReference>
<dbReference type="RefSeq" id="WP_004581925.1">
    <property type="nucleotide sequence ID" value="NZ_AP028878.1"/>
</dbReference>
<dbReference type="InterPro" id="IPR032858">
    <property type="entry name" value="CcoP_N"/>
</dbReference>
<dbReference type="OrthoDB" id="9811281at2"/>
<evidence type="ECO:0000256" key="19">
    <source>
        <dbReference type="PIRNR" id="PIRNR000006"/>
    </source>
</evidence>
<protein>
    <recommendedName>
        <fullName evidence="19">Cbb3-type cytochrome c oxidase subunit</fullName>
    </recommendedName>
</protein>
<dbReference type="InterPro" id="IPR038414">
    <property type="entry name" value="CcoP_N_sf"/>
</dbReference>
<comment type="function">
    <text evidence="19">C-type cytochrome. Part of the cbb3-type cytochrome c oxidase complex.</text>
</comment>
<evidence type="ECO:0000256" key="10">
    <source>
        <dbReference type="ARBA" id="ARBA00022723"/>
    </source>
</evidence>
<keyword evidence="8 19" id="KW-0679">Respiratory chain</keyword>
<evidence type="ECO:0000256" key="14">
    <source>
        <dbReference type="ARBA" id="ARBA00022989"/>
    </source>
</evidence>
<accession>N6W0T5</accession>
<feature type="transmembrane region" description="Helical" evidence="22">
    <location>
        <begin position="7"/>
        <end position="25"/>
    </location>
</feature>
<keyword evidence="12 19" id="KW-0375">Hydrogen ion transport</keyword>
<comment type="similarity">
    <text evidence="3 19">Belongs to the CcoP / FixP family.</text>
</comment>
<comment type="caution">
    <text evidence="24">The sequence shown here is derived from an EMBL/GenBank/DDBJ whole genome shotgun (WGS) entry which is preliminary data.</text>
</comment>
<keyword evidence="7 19" id="KW-0349">Heme</keyword>
<evidence type="ECO:0000256" key="22">
    <source>
        <dbReference type="SAM" id="Phobius"/>
    </source>
</evidence>
<dbReference type="GO" id="GO:0005886">
    <property type="term" value="C:plasma membrane"/>
    <property type="evidence" value="ECO:0007669"/>
    <property type="project" value="UniProtKB-SubCell"/>
</dbReference>
<dbReference type="PIRSF" id="PIRSF000006">
    <property type="entry name" value="Cbb3-Cox_fixP"/>
    <property type="match status" value="1"/>
</dbReference>
<feature type="binding site" description="axial binding residue" evidence="20">
    <location>
        <position position="182"/>
    </location>
    <ligand>
        <name>heme c</name>
        <dbReference type="ChEBI" id="CHEBI:61717"/>
        <label>2</label>
    </ligand>
    <ligandPart>
        <name>Fe</name>
        <dbReference type="ChEBI" id="CHEBI:18248"/>
    </ligandPart>
</feature>
<dbReference type="GO" id="GO:0006119">
    <property type="term" value="P:oxidative phosphorylation"/>
    <property type="evidence" value="ECO:0007669"/>
    <property type="project" value="UniProtKB-UniPathway"/>
</dbReference>
<keyword evidence="16 19" id="KW-0408">Iron</keyword>
<keyword evidence="4 19" id="KW-0813">Transport</keyword>
<dbReference type="STRING" id="626887.J057_19950"/>
<feature type="domain" description="Cytochrome c" evidence="23">
    <location>
        <begin position="214"/>
        <end position="295"/>
    </location>
</feature>
<feature type="transmembrane region" description="Helical" evidence="22">
    <location>
        <begin position="58"/>
        <end position="77"/>
    </location>
</feature>
<evidence type="ECO:0000256" key="21">
    <source>
        <dbReference type="PIRSR" id="PIRSR000006-2"/>
    </source>
</evidence>
<keyword evidence="5 19" id="KW-1003">Cell membrane</keyword>
<comment type="subunit">
    <text evidence="19">Component of the cbb3-type cytochrome c oxidase.</text>
</comment>
<evidence type="ECO:0000313" key="25">
    <source>
        <dbReference type="Proteomes" id="UP000013165"/>
    </source>
</evidence>
<dbReference type="Proteomes" id="UP000013165">
    <property type="component" value="Unassembled WGS sequence"/>
</dbReference>
<keyword evidence="18 19" id="KW-0472">Membrane</keyword>
<evidence type="ECO:0000256" key="8">
    <source>
        <dbReference type="ARBA" id="ARBA00022660"/>
    </source>
</evidence>
<keyword evidence="14 22" id="KW-1133">Transmembrane helix</keyword>
<comment type="cofactor">
    <cofactor evidence="19 21">
        <name>heme c</name>
        <dbReference type="ChEBI" id="CHEBI:61717"/>
    </cofactor>
    <text evidence="19 21">Binds 2 heme C groups per subunit.</text>
</comment>
<feature type="binding site" description="axial binding residue" evidence="20">
    <location>
        <position position="143"/>
    </location>
    <ligand>
        <name>heme c</name>
        <dbReference type="ChEBI" id="CHEBI:61717"/>
        <label>1</label>
    </ligand>
    <ligandPart>
        <name>Fe</name>
        <dbReference type="ChEBI" id="CHEBI:18248"/>
    </ligandPart>
</feature>
<dbReference type="Pfam" id="PF13442">
    <property type="entry name" value="Cytochrome_CBB3"/>
    <property type="match status" value="2"/>
</dbReference>
<dbReference type="Gene3D" id="1.10.760.10">
    <property type="entry name" value="Cytochrome c-like domain"/>
    <property type="match status" value="2"/>
</dbReference>
<name>N6W0T5_9GAMM</name>
<dbReference type="EMBL" id="APLQ01000014">
    <property type="protein sequence ID" value="ENO13704.1"/>
    <property type="molecule type" value="Genomic_DNA"/>
</dbReference>
<dbReference type="PANTHER" id="PTHR33751">
    <property type="entry name" value="CBB3-TYPE CYTOCHROME C OXIDASE SUBUNIT FIXP"/>
    <property type="match status" value="1"/>
</dbReference>
<evidence type="ECO:0000256" key="15">
    <source>
        <dbReference type="ARBA" id="ARBA00023002"/>
    </source>
</evidence>
<evidence type="ECO:0000256" key="1">
    <source>
        <dbReference type="ARBA" id="ARBA00004533"/>
    </source>
</evidence>
<evidence type="ECO:0000256" key="18">
    <source>
        <dbReference type="ARBA" id="ARBA00023136"/>
    </source>
</evidence>
<keyword evidence="10 19" id="KW-0479">Metal-binding</keyword>
<evidence type="ECO:0000313" key="24">
    <source>
        <dbReference type="EMBL" id="ENO13704.1"/>
    </source>
</evidence>
<dbReference type="NCBIfam" id="TIGR00782">
    <property type="entry name" value="ccoP"/>
    <property type="match status" value="1"/>
</dbReference>
<gene>
    <name evidence="24" type="primary">ccoP</name>
    <name evidence="24" type="ORF">J057_19950</name>
</gene>
<comment type="pathway">
    <text evidence="2 19">Energy metabolism; oxidative phosphorylation.</text>
</comment>
<evidence type="ECO:0000256" key="2">
    <source>
        <dbReference type="ARBA" id="ARBA00004673"/>
    </source>
</evidence>
<proteinExistence type="inferred from homology"/>
<evidence type="ECO:0000256" key="11">
    <source>
        <dbReference type="ARBA" id="ARBA00022737"/>
    </source>
</evidence>
<dbReference type="Gene3D" id="6.10.280.130">
    <property type="match status" value="1"/>
</dbReference>
<dbReference type="GO" id="GO:0020037">
    <property type="term" value="F:heme binding"/>
    <property type="evidence" value="ECO:0007669"/>
    <property type="project" value="InterPro"/>
</dbReference>
<keyword evidence="9 22" id="KW-0812">Transmembrane</keyword>
<dbReference type="HOGENOM" id="CLU_047545_2_0_6"/>
<dbReference type="InterPro" id="IPR036909">
    <property type="entry name" value="Cyt_c-like_dom_sf"/>
</dbReference>
<keyword evidence="25" id="KW-1185">Reference proteome</keyword>
<feature type="binding site" description="covalent" evidence="21">
    <location>
        <position position="142"/>
    </location>
    <ligand>
        <name>heme c</name>
        <dbReference type="ChEBI" id="CHEBI:61717"/>
        <label>1</label>
    </ligand>
</feature>
<dbReference type="PRINTS" id="PR00605">
    <property type="entry name" value="CYTCHROMECIC"/>
</dbReference>
<reference evidence="24 25" key="1">
    <citation type="journal article" date="2013" name="Genome Announc.">
        <title>Genome Sequence of the Polycyclic Aromatic Hydrocarbon-Degrading Bacterium Strain Marinobacter nanhaiticus D15-8WT.</title>
        <authorList>
            <person name="Cui Z."/>
            <person name="Gao W."/>
            <person name="Li Q."/>
            <person name="Xu G."/>
            <person name="Zheng L."/>
        </authorList>
    </citation>
    <scope>NUCLEOTIDE SEQUENCE [LARGE SCALE GENOMIC DNA]</scope>
    <source>
        <strain evidence="24 25">D15-8W</strain>
    </source>
</reference>
<evidence type="ECO:0000256" key="16">
    <source>
        <dbReference type="ARBA" id="ARBA00023004"/>
    </source>
</evidence>
<keyword evidence="17 19" id="KW-0406">Ion transport</keyword>
<dbReference type="UniPathway" id="UPA00705"/>
<dbReference type="SUPFAM" id="SSF46626">
    <property type="entry name" value="Cytochrome c"/>
    <property type="match status" value="2"/>
</dbReference>
<dbReference type="GO" id="GO:1902600">
    <property type="term" value="P:proton transmembrane transport"/>
    <property type="evidence" value="ECO:0007669"/>
    <property type="project" value="UniProtKB-KW"/>
</dbReference>
<comment type="subcellular location">
    <subcellularLocation>
        <location evidence="1 19">Cell inner membrane</location>
    </subcellularLocation>
</comment>
<dbReference type="InterPro" id="IPR004678">
    <property type="entry name" value="Cyt_c_oxidase_cbb3_su3"/>
</dbReference>
<dbReference type="GO" id="GO:0016491">
    <property type="term" value="F:oxidoreductase activity"/>
    <property type="evidence" value="ECO:0007669"/>
    <property type="project" value="UniProtKB-KW"/>
</dbReference>
<dbReference type="eggNOG" id="COG2010">
    <property type="taxonomic scope" value="Bacteria"/>
</dbReference>